<keyword evidence="4" id="KW-0862">Zinc</keyword>
<dbReference type="GO" id="GO:0008270">
    <property type="term" value="F:zinc ion binding"/>
    <property type="evidence" value="ECO:0007669"/>
    <property type="project" value="UniProtKB-KW"/>
</dbReference>
<evidence type="ECO:0008006" key="14">
    <source>
        <dbReference type="Google" id="ProtNLM"/>
    </source>
</evidence>
<dbReference type="InterPro" id="IPR051051">
    <property type="entry name" value="E3_ubiq-ligase_TRIM/RNF"/>
</dbReference>
<feature type="domain" description="B box-type" evidence="10">
    <location>
        <begin position="392"/>
        <end position="432"/>
    </location>
</feature>
<dbReference type="PROSITE" id="PS50089">
    <property type="entry name" value="ZF_RING_2"/>
    <property type="match status" value="1"/>
</dbReference>
<dbReference type="Pfam" id="PF25600">
    <property type="entry name" value="TRIM_CC"/>
    <property type="match status" value="1"/>
</dbReference>
<dbReference type="FunFam" id="2.60.120.920:FF:000004">
    <property type="entry name" value="Butyrophilin subfamily 1 member A1"/>
    <property type="match status" value="1"/>
</dbReference>
<dbReference type="SMART" id="SM00184">
    <property type="entry name" value="RING"/>
    <property type="match status" value="1"/>
</dbReference>
<dbReference type="SMART" id="SM00336">
    <property type="entry name" value="BBOX"/>
    <property type="match status" value="1"/>
</dbReference>
<dbReference type="PANTHER" id="PTHR25465:SF32">
    <property type="entry name" value="BLOODTHIRSTY-RELATED GENE FAMILY, MEMBER 16 ISOFORM X1-RELATED"/>
    <property type="match status" value="1"/>
</dbReference>
<evidence type="ECO:0000256" key="2">
    <source>
        <dbReference type="ARBA" id="ARBA00022723"/>
    </source>
</evidence>
<sequence>MSPEVASSSSLLSVLITPPHSSQSSSLLLTPLSPHHSSSVLFNPLSPPHSSQSSSLLLTPLSPHHSSSLLSVLITPPQSSSILSVLLTPPGPLTPPQSSRSSCPLYVILLLLTPPHSSCSSKLHKHESPLPSTTPHRNPVCASMSGRVHASVLSSVLSSIRSSVFSSVRSSVFSSVRPSVFSSVRSSVCRGGCQWRLWSGMLWWMLGCLSLALAPAHSPHLSCAGAEARRGGPGHVEGPVMSSRVLMSHVQFQCPLCRDVLSEPVSIPCGHSFCFRCITSHWDQAQYVSRPRGQAQGVSCPRCHSQFSQRPQLCENNFLRDMSNKIKASSSSLLQEEQKEQEISCDVCIEGHTQAVRSCLVCLASFCGPHLEPHCRVPTLRAHSLVPPVGALESRLCKRHQRLLELFCRREEECVCVLCAEAGHQGHLLVPVERRAEEVKEQVELREEEVQLRIQEKLRRKEEVSYNIIQSREQSRQDLQEARQVFSSLVAQVKEVGQEVEEEIQRAQEEAELRAQKQISELQQEVRELRRRRQELELLRQSQDHLQLVQAFSSLSPLAPPLGRSVPVHADPSLGAVRSAVERVEEELQEILQVLCAREIQRMQKFSVDVRLDPRTANPWLRLSEDRRAVWDGDQEQYQEQDQDQEETPERFDTAPCVLGDKAFSSGRQYWEVEVGGKTAWDVGVACASVVRKGVVTLSPADGFWTLCLREGGQYRACAGEAQLLPLLPPFPRVVAVFLDHEGGRVSFYDPEVRGHLYSYTGFSFTQDLLPFFNPETSTSGGHNTAPLVLRGEDQLDLDNVLI</sequence>
<evidence type="ECO:0000259" key="10">
    <source>
        <dbReference type="PROSITE" id="PS50119"/>
    </source>
</evidence>
<feature type="coiled-coil region" evidence="7">
    <location>
        <begin position="490"/>
        <end position="542"/>
    </location>
</feature>
<dbReference type="SUPFAM" id="SSF49899">
    <property type="entry name" value="Concanavalin A-like lectins/glucanases"/>
    <property type="match status" value="1"/>
</dbReference>
<dbReference type="CDD" id="cd13733">
    <property type="entry name" value="SPRY_PRY_C-I_1"/>
    <property type="match status" value="1"/>
</dbReference>
<dbReference type="PRINTS" id="PR01407">
    <property type="entry name" value="BUTYPHLNCDUF"/>
</dbReference>
<evidence type="ECO:0000256" key="5">
    <source>
        <dbReference type="ARBA" id="ARBA00022859"/>
    </source>
</evidence>
<dbReference type="Gene3D" id="2.60.120.920">
    <property type="match status" value="1"/>
</dbReference>
<dbReference type="EMBL" id="OZ035841">
    <property type="protein sequence ID" value="CAL1590338.1"/>
    <property type="molecule type" value="Genomic_DNA"/>
</dbReference>
<dbReference type="InterPro" id="IPR013083">
    <property type="entry name" value="Znf_RING/FYVE/PHD"/>
</dbReference>
<dbReference type="Pfam" id="PF00643">
    <property type="entry name" value="zf-B_box"/>
    <property type="match status" value="1"/>
</dbReference>
<dbReference type="SUPFAM" id="SSF57850">
    <property type="entry name" value="RING/U-box"/>
    <property type="match status" value="1"/>
</dbReference>
<keyword evidence="1" id="KW-0399">Innate immunity</keyword>
<dbReference type="SUPFAM" id="SSF57845">
    <property type="entry name" value="B-box zinc-binding domain"/>
    <property type="match status" value="1"/>
</dbReference>
<organism evidence="12 13">
    <name type="scientific">Knipowitschia caucasica</name>
    <name type="common">Caucasian dwarf goby</name>
    <name type="synonym">Pomatoschistus caucasicus</name>
    <dbReference type="NCBI Taxonomy" id="637954"/>
    <lineage>
        <taxon>Eukaryota</taxon>
        <taxon>Metazoa</taxon>
        <taxon>Chordata</taxon>
        <taxon>Craniata</taxon>
        <taxon>Vertebrata</taxon>
        <taxon>Euteleostomi</taxon>
        <taxon>Actinopterygii</taxon>
        <taxon>Neopterygii</taxon>
        <taxon>Teleostei</taxon>
        <taxon>Neoteleostei</taxon>
        <taxon>Acanthomorphata</taxon>
        <taxon>Gobiaria</taxon>
        <taxon>Gobiiformes</taxon>
        <taxon>Gobioidei</taxon>
        <taxon>Gobiidae</taxon>
        <taxon>Gobiinae</taxon>
        <taxon>Knipowitschia</taxon>
    </lineage>
</organism>
<dbReference type="InterPro" id="IPR043136">
    <property type="entry name" value="B30.2/SPRY_sf"/>
</dbReference>
<dbReference type="InterPro" id="IPR017907">
    <property type="entry name" value="Znf_RING_CS"/>
</dbReference>
<evidence type="ECO:0000256" key="3">
    <source>
        <dbReference type="ARBA" id="ARBA00022771"/>
    </source>
</evidence>
<reference evidence="12 13" key="1">
    <citation type="submission" date="2024-04" db="EMBL/GenBank/DDBJ databases">
        <authorList>
            <person name="Waldvogel A.-M."/>
            <person name="Schoenle A."/>
        </authorList>
    </citation>
    <scope>NUCLEOTIDE SEQUENCE [LARGE SCALE GENOMIC DNA]</scope>
</reference>
<dbReference type="PROSITE" id="PS00518">
    <property type="entry name" value="ZF_RING_1"/>
    <property type="match status" value="1"/>
</dbReference>
<dbReference type="PANTHER" id="PTHR25465">
    <property type="entry name" value="B-BOX DOMAIN CONTAINING"/>
    <property type="match status" value="1"/>
</dbReference>
<dbReference type="PROSITE" id="PS50119">
    <property type="entry name" value="ZF_BBOX"/>
    <property type="match status" value="1"/>
</dbReference>
<evidence type="ECO:0000256" key="7">
    <source>
        <dbReference type="SAM" id="Coils"/>
    </source>
</evidence>
<keyword evidence="2" id="KW-0479">Metal-binding</keyword>
<keyword evidence="7" id="KW-0175">Coiled coil</keyword>
<proteinExistence type="predicted"/>
<dbReference type="CDD" id="cd19769">
    <property type="entry name" value="Bbox2_TRIM16-like"/>
    <property type="match status" value="1"/>
</dbReference>
<dbReference type="Pfam" id="PF00622">
    <property type="entry name" value="SPRY"/>
    <property type="match status" value="1"/>
</dbReference>
<accession>A0AAV2KJX1</accession>
<feature type="domain" description="RING-type" evidence="9">
    <location>
        <begin position="254"/>
        <end position="304"/>
    </location>
</feature>
<evidence type="ECO:0000259" key="11">
    <source>
        <dbReference type="PROSITE" id="PS50188"/>
    </source>
</evidence>
<name>A0AAV2KJX1_KNICA</name>
<dbReference type="InterPro" id="IPR001870">
    <property type="entry name" value="B30.2/SPRY"/>
</dbReference>
<gene>
    <name evidence="12" type="ORF">KC01_LOCUS19857</name>
</gene>
<dbReference type="PROSITE" id="PS50188">
    <property type="entry name" value="B302_SPRY"/>
    <property type="match status" value="1"/>
</dbReference>
<evidence type="ECO:0000256" key="8">
    <source>
        <dbReference type="SAM" id="MobiDB-lite"/>
    </source>
</evidence>
<feature type="domain" description="B30.2/SPRY" evidence="11">
    <location>
        <begin position="590"/>
        <end position="795"/>
    </location>
</feature>
<dbReference type="Gene3D" id="3.30.160.60">
    <property type="entry name" value="Classic Zinc Finger"/>
    <property type="match status" value="1"/>
</dbReference>
<feature type="region of interest" description="Disordered" evidence="8">
    <location>
        <begin position="632"/>
        <end position="651"/>
    </location>
</feature>
<dbReference type="GO" id="GO:0045087">
    <property type="term" value="P:innate immune response"/>
    <property type="evidence" value="ECO:0007669"/>
    <property type="project" value="UniProtKB-KW"/>
</dbReference>
<keyword evidence="13" id="KW-1185">Reference proteome</keyword>
<keyword evidence="5" id="KW-0391">Immunity</keyword>
<dbReference type="Pfam" id="PF15227">
    <property type="entry name" value="zf-C3HC4_4"/>
    <property type="match status" value="1"/>
</dbReference>
<dbReference type="GO" id="GO:0005737">
    <property type="term" value="C:cytoplasm"/>
    <property type="evidence" value="ECO:0007669"/>
    <property type="project" value="UniProtKB-ARBA"/>
</dbReference>
<evidence type="ECO:0000256" key="6">
    <source>
        <dbReference type="PROSITE-ProRule" id="PRU00024"/>
    </source>
</evidence>
<dbReference type="SMART" id="SM00589">
    <property type="entry name" value="PRY"/>
    <property type="match status" value="1"/>
</dbReference>
<dbReference type="Gene3D" id="3.30.40.10">
    <property type="entry name" value="Zinc/RING finger domain, C3HC4 (zinc finger)"/>
    <property type="match status" value="1"/>
</dbReference>
<evidence type="ECO:0000259" key="9">
    <source>
        <dbReference type="PROSITE" id="PS50089"/>
    </source>
</evidence>
<protein>
    <recommendedName>
        <fullName evidence="14">E3 ubiquitin-protein ligase TRIM39-like</fullName>
    </recommendedName>
</protein>
<dbReference type="InterPro" id="IPR058030">
    <property type="entry name" value="TRIM8/14/16/25/29/45/65_CC"/>
</dbReference>
<feature type="compositionally biased region" description="Acidic residues" evidence="8">
    <location>
        <begin position="633"/>
        <end position="647"/>
    </location>
</feature>
<dbReference type="InterPro" id="IPR000315">
    <property type="entry name" value="Znf_B-box"/>
</dbReference>
<dbReference type="Proteomes" id="UP001497482">
    <property type="component" value="Chromosome 19"/>
</dbReference>
<dbReference type="InterPro" id="IPR003877">
    <property type="entry name" value="SPRY_dom"/>
</dbReference>
<dbReference type="InterPro" id="IPR003879">
    <property type="entry name" value="Butyrophylin_SPRY"/>
</dbReference>
<dbReference type="InterPro" id="IPR013320">
    <property type="entry name" value="ConA-like_dom_sf"/>
</dbReference>
<evidence type="ECO:0000256" key="4">
    <source>
        <dbReference type="ARBA" id="ARBA00022833"/>
    </source>
</evidence>
<dbReference type="AlphaFoldDB" id="A0AAV2KJX1"/>
<dbReference type="Pfam" id="PF13765">
    <property type="entry name" value="PRY"/>
    <property type="match status" value="1"/>
</dbReference>
<dbReference type="SMART" id="SM00449">
    <property type="entry name" value="SPRY"/>
    <property type="match status" value="1"/>
</dbReference>
<dbReference type="InterPro" id="IPR006574">
    <property type="entry name" value="PRY"/>
</dbReference>
<keyword evidence="3 6" id="KW-0863">Zinc-finger</keyword>
<evidence type="ECO:0000313" key="12">
    <source>
        <dbReference type="EMBL" id="CAL1590338.1"/>
    </source>
</evidence>
<dbReference type="InterPro" id="IPR001841">
    <property type="entry name" value="Znf_RING"/>
</dbReference>
<evidence type="ECO:0000313" key="13">
    <source>
        <dbReference type="Proteomes" id="UP001497482"/>
    </source>
</evidence>
<evidence type="ECO:0000256" key="1">
    <source>
        <dbReference type="ARBA" id="ARBA00022588"/>
    </source>
</evidence>